<dbReference type="InterPro" id="IPR013320">
    <property type="entry name" value="ConA-like_dom_sf"/>
</dbReference>
<comment type="subcellular location">
    <subcellularLocation>
        <location evidence="1">Membrane</location>
        <topology evidence="1">Single-pass membrane protein</topology>
    </subcellularLocation>
</comment>
<dbReference type="InterPro" id="IPR000998">
    <property type="entry name" value="MAM_dom"/>
</dbReference>
<dbReference type="InterPro" id="IPR000884">
    <property type="entry name" value="TSP1_rpt"/>
</dbReference>
<dbReference type="SMART" id="SM00137">
    <property type="entry name" value="MAM"/>
    <property type="match status" value="1"/>
</dbReference>
<evidence type="ECO:0000313" key="9">
    <source>
        <dbReference type="Proteomes" id="UP000594262"/>
    </source>
</evidence>
<keyword evidence="4" id="KW-1133">Transmembrane helix</keyword>
<dbReference type="OrthoDB" id="291007at2759"/>
<dbReference type="Pfam" id="PF00090">
    <property type="entry name" value="TSP_1"/>
    <property type="match status" value="1"/>
</dbReference>
<keyword evidence="3" id="KW-0677">Repeat</keyword>
<dbReference type="PANTHER" id="PTHR23282:SF142">
    <property type="entry name" value="MAM DOMAIN-CONTAINING PROTEIN"/>
    <property type="match status" value="1"/>
</dbReference>
<evidence type="ECO:0000256" key="2">
    <source>
        <dbReference type="ARBA" id="ARBA00022692"/>
    </source>
</evidence>
<evidence type="ECO:0000256" key="1">
    <source>
        <dbReference type="ARBA" id="ARBA00004167"/>
    </source>
</evidence>
<dbReference type="InterPro" id="IPR036383">
    <property type="entry name" value="TSP1_rpt_sf"/>
</dbReference>
<evidence type="ECO:0000256" key="5">
    <source>
        <dbReference type="ARBA" id="ARBA00023157"/>
    </source>
</evidence>
<evidence type="ECO:0000256" key="6">
    <source>
        <dbReference type="SAM" id="MobiDB-lite"/>
    </source>
</evidence>
<feature type="compositionally biased region" description="Low complexity" evidence="6">
    <location>
        <begin position="92"/>
        <end position="110"/>
    </location>
</feature>
<evidence type="ECO:0000256" key="3">
    <source>
        <dbReference type="ARBA" id="ARBA00022737"/>
    </source>
</evidence>
<name>A0A7M5UL22_9CNID</name>
<dbReference type="Proteomes" id="UP000594262">
    <property type="component" value="Unplaced"/>
</dbReference>
<dbReference type="FunFam" id="2.20.100.10:FF:000007">
    <property type="entry name" value="Thrombospondin 1"/>
    <property type="match status" value="1"/>
</dbReference>
<feature type="region of interest" description="Disordered" evidence="6">
    <location>
        <begin position="28"/>
        <end position="47"/>
    </location>
</feature>
<dbReference type="AlphaFoldDB" id="A0A7M5UL22"/>
<dbReference type="SUPFAM" id="SSF49899">
    <property type="entry name" value="Concanavalin A-like lectins/glucanases"/>
    <property type="match status" value="1"/>
</dbReference>
<dbReference type="PRINTS" id="PR01705">
    <property type="entry name" value="TSP1REPEAT"/>
</dbReference>
<proteinExistence type="predicted"/>
<dbReference type="Pfam" id="PF00629">
    <property type="entry name" value="MAM"/>
    <property type="match status" value="1"/>
</dbReference>
<reference evidence="8" key="1">
    <citation type="submission" date="2021-01" db="UniProtKB">
        <authorList>
            <consortium name="EnsemblMetazoa"/>
        </authorList>
    </citation>
    <scope>IDENTIFICATION</scope>
</reference>
<dbReference type="CDD" id="cd06263">
    <property type="entry name" value="MAM"/>
    <property type="match status" value="1"/>
</dbReference>
<sequence length="181" mass="19562">APLNGHWGRWGDWGQCSVTCEEGVQTRSRACSDPAPKNGGKDCVGSSTQSQKCIKRSCTSGPADCFFDIDEEPLCKWTQSTSDNLDWTRKAGTTPSSSTGPSGDHTTGTGTLSVRVKNLKTNQEEEVFTKSGDQLNEWKEKELDISSADQYKVIIEATRAFGFQGDIAIDDIVISNGKCGS</sequence>
<dbReference type="SMART" id="SM00209">
    <property type="entry name" value="TSP1"/>
    <property type="match status" value="1"/>
</dbReference>
<accession>A0A7M5UL22</accession>
<organism evidence="8 9">
    <name type="scientific">Clytia hemisphaerica</name>
    <dbReference type="NCBI Taxonomy" id="252671"/>
    <lineage>
        <taxon>Eukaryota</taxon>
        <taxon>Metazoa</taxon>
        <taxon>Cnidaria</taxon>
        <taxon>Hydrozoa</taxon>
        <taxon>Hydroidolina</taxon>
        <taxon>Leptothecata</taxon>
        <taxon>Obeliida</taxon>
        <taxon>Clytiidae</taxon>
        <taxon>Clytia</taxon>
    </lineage>
</organism>
<evidence type="ECO:0000256" key="4">
    <source>
        <dbReference type="ARBA" id="ARBA00022989"/>
    </source>
</evidence>
<dbReference type="PANTHER" id="PTHR23282">
    <property type="entry name" value="APICAL ENDOSOMAL GLYCOPROTEIN PRECURSOR"/>
    <property type="match status" value="1"/>
</dbReference>
<dbReference type="PROSITE" id="PS50060">
    <property type="entry name" value="MAM_2"/>
    <property type="match status" value="1"/>
</dbReference>
<evidence type="ECO:0000313" key="8">
    <source>
        <dbReference type="EnsemblMetazoa" id="CLYHEMP011715.3"/>
    </source>
</evidence>
<dbReference type="Gene3D" id="2.60.120.200">
    <property type="match status" value="2"/>
</dbReference>
<keyword evidence="9" id="KW-1185">Reference proteome</keyword>
<evidence type="ECO:0000259" key="7">
    <source>
        <dbReference type="PROSITE" id="PS50060"/>
    </source>
</evidence>
<dbReference type="SUPFAM" id="SSF82895">
    <property type="entry name" value="TSP-1 type 1 repeat"/>
    <property type="match status" value="1"/>
</dbReference>
<feature type="region of interest" description="Disordered" evidence="6">
    <location>
        <begin position="85"/>
        <end position="110"/>
    </location>
</feature>
<dbReference type="PROSITE" id="PS50092">
    <property type="entry name" value="TSP1"/>
    <property type="match status" value="1"/>
</dbReference>
<dbReference type="InterPro" id="IPR051560">
    <property type="entry name" value="MAM_domain-containing"/>
</dbReference>
<protein>
    <recommendedName>
        <fullName evidence="7">MAM domain-containing protein</fullName>
    </recommendedName>
</protein>
<keyword evidence="2" id="KW-0812">Transmembrane</keyword>
<keyword evidence="4" id="KW-0472">Membrane</keyword>
<dbReference type="Gene3D" id="2.20.100.10">
    <property type="entry name" value="Thrombospondin type-1 (TSP1) repeat"/>
    <property type="match status" value="1"/>
</dbReference>
<feature type="domain" description="MAM" evidence="7">
    <location>
        <begin position="63"/>
        <end position="181"/>
    </location>
</feature>
<dbReference type="EnsemblMetazoa" id="CLYHEMT011715.3">
    <property type="protein sequence ID" value="CLYHEMP011715.3"/>
    <property type="gene ID" value="CLYHEMG011715"/>
</dbReference>
<keyword evidence="5" id="KW-1015">Disulfide bond</keyword>
<dbReference type="GO" id="GO:0016020">
    <property type="term" value="C:membrane"/>
    <property type="evidence" value="ECO:0007669"/>
    <property type="project" value="UniProtKB-SubCell"/>
</dbReference>